<accession>A0A2W1KJA4</accession>
<comment type="caution">
    <text evidence="2">The sequence shown here is derived from an EMBL/GenBank/DDBJ whole genome shotgun (WGS) entry which is preliminary data.</text>
</comment>
<name>A0A2W1KJA4_ACIFR</name>
<evidence type="ECO:0000256" key="1">
    <source>
        <dbReference type="SAM" id="Phobius"/>
    </source>
</evidence>
<sequence>MNITSTPLFSRLLNLPGELIAAHPVIGAWSPLIVLTVWFLWSLVMIGEDFIQILTFRADISRLLGDLFRFLFFIIFMLAVFVGACVWSFSVLF</sequence>
<dbReference type="RefSeq" id="WP_054608813.1">
    <property type="nucleotide sequence ID" value="NZ_AP025160.1"/>
</dbReference>
<evidence type="ECO:0000313" key="2">
    <source>
        <dbReference type="EMBL" id="PZD81864.1"/>
    </source>
</evidence>
<proteinExistence type="predicted"/>
<protein>
    <submittedName>
        <fullName evidence="2">Uncharacterized protein</fullName>
    </submittedName>
</protein>
<dbReference type="EMBL" id="QKQP01000001">
    <property type="protein sequence ID" value="PZD81864.1"/>
    <property type="molecule type" value="Genomic_DNA"/>
</dbReference>
<keyword evidence="1" id="KW-0472">Membrane</keyword>
<reference evidence="2 3" key="1">
    <citation type="submission" date="2018-06" db="EMBL/GenBank/DDBJ databases">
        <title>Draft sequence of Acidithiobacillus ferrooxidans CCM 4253.</title>
        <authorList>
            <person name="Moya-Beltran A."/>
            <person name="Castro M."/>
            <person name="Covarrubias P.C."/>
            <person name="Issotta F."/>
            <person name="Janiczek O."/>
            <person name="Mandl M."/>
            <person name="Kucera J."/>
            <person name="Quatrini R."/>
        </authorList>
    </citation>
    <scope>NUCLEOTIDE SEQUENCE [LARGE SCALE GENOMIC DNA]</scope>
    <source>
        <strain evidence="2 3">CCM 4253</strain>
    </source>
</reference>
<dbReference type="OrthoDB" id="9947541at2"/>
<gene>
    <name evidence="2" type="ORF">DN052_01970</name>
</gene>
<dbReference type="AlphaFoldDB" id="A0A2W1KJA4"/>
<evidence type="ECO:0000313" key="3">
    <source>
        <dbReference type="Proteomes" id="UP000248886"/>
    </source>
</evidence>
<feature type="transmembrane region" description="Helical" evidence="1">
    <location>
        <begin position="20"/>
        <end position="46"/>
    </location>
</feature>
<dbReference type="Proteomes" id="UP000248886">
    <property type="component" value="Unassembled WGS sequence"/>
</dbReference>
<keyword evidence="1" id="KW-0812">Transmembrane</keyword>
<keyword evidence="1" id="KW-1133">Transmembrane helix</keyword>
<organism evidence="2 3">
    <name type="scientific">Acidithiobacillus ferrooxidans</name>
    <name type="common">Thiobacillus ferrooxidans</name>
    <dbReference type="NCBI Taxonomy" id="920"/>
    <lineage>
        <taxon>Bacteria</taxon>
        <taxon>Pseudomonadati</taxon>
        <taxon>Pseudomonadota</taxon>
        <taxon>Acidithiobacillia</taxon>
        <taxon>Acidithiobacillales</taxon>
        <taxon>Acidithiobacillaceae</taxon>
        <taxon>Acidithiobacillus</taxon>
    </lineage>
</organism>
<feature type="transmembrane region" description="Helical" evidence="1">
    <location>
        <begin position="67"/>
        <end position="89"/>
    </location>
</feature>